<reference evidence="4 5" key="1">
    <citation type="submission" date="2020-08" db="EMBL/GenBank/DDBJ databases">
        <title>Genomic Encyclopedia of Type Strains, Phase IV (KMG-V): Genome sequencing to study the core and pangenomes of soil and plant-associated prokaryotes.</title>
        <authorList>
            <person name="Whitman W."/>
        </authorList>
    </citation>
    <scope>NUCLEOTIDE SEQUENCE [LARGE SCALE GENOMIC DNA]</scope>
    <source>
        <strain evidence="4 5">M8UP14</strain>
    </source>
</reference>
<gene>
    <name evidence="4" type="ORF">HDF16_000940</name>
</gene>
<dbReference type="GO" id="GO:0016853">
    <property type="term" value="F:isomerase activity"/>
    <property type="evidence" value="ECO:0007669"/>
    <property type="project" value="UniProtKB-ARBA"/>
</dbReference>
<comment type="similarity">
    <text evidence="1">Belongs to the FAH family.</text>
</comment>
<keyword evidence="2" id="KW-0479">Metal-binding</keyword>
<evidence type="ECO:0000256" key="2">
    <source>
        <dbReference type="ARBA" id="ARBA00022723"/>
    </source>
</evidence>
<comment type="caution">
    <text evidence="4">The sequence shown here is derived from an EMBL/GenBank/DDBJ whole genome shotgun (WGS) entry which is preliminary data.</text>
</comment>
<dbReference type="AlphaFoldDB" id="A0A7W7ZAE0"/>
<protein>
    <submittedName>
        <fullName evidence="4">2-keto-4-pentenoate hydratase/2-oxohepta-3-ene-1,7-dioic acid hydratase in catechol pathway</fullName>
    </submittedName>
</protein>
<dbReference type="GO" id="GO:0046872">
    <property type="term" value="F:metal ion binding"/>
    <property type="evidence" value="ECO:0007669"/>
    <property type="project" value="UniProtKB-KW"/>
</dbReference>
<organism evidence="4 5">
    <name type="scientific">Granulicella aggregans</name>
    <dbReference type="NCBI Taxonomy" id="474949"/>
    <lineage>
        <taxon>Bacteria</taxon>
        <taxon>Pseudomonadati</taxon>
        <taxon>Acidobacteriota</taxon>
        <taxon>Terriglobia</taxon>
        <taxon>Terriglobales</taxon>
        <taxon>Acidobacteriaceae</taxon>
        <taxon>Granulicella</taxon>
    </lineage>
</organism>
<evidence type="ECO:0000313" key="5">
    <source>
        <dbReference type="Proteomes" id="UP000540989"/>
    </source>
</evidence>
<evidence type="ECO:0000259" key="3">
    <source>
        <dbReference type="Pfam" id="PF01557"/>
    </source>
</evidence>
<accession>A0A7W7ZAE0</accession>
<dbReference type="RefSeq" id="WP_184213936.1">
    <property type="nucleotide sequence ID" value="NZ_JACHIP010000001.1"/>
</dbReference>
<keyword evidence="5" id="KW-1185">Reference proteome</keyword>
<dbReference type="PANTHER" id="PTHR42796">
    <property type="entry name" value="FUMARYLACETOACETATE HYDROLASE DOMAIN-CONTAINING PROTEIN 2A-RELATED"/>
    <property type="match status" value="1"/>
</dbReference>
<dbReference type="FunFam" id="3.90.850.10:FF:000002">
    <property type="entry name" value="2-hydroxyhepta-2,4-diene-1,7-dioate isomerase"/>
    <property type="match status" value="1"/>
</dbReference>
<dbReference type="Pfam" id="PF01557">
    <property type="entry name" value="FAA_hydrolase"/>
    <property type="match status" value="1"/>
</dbReference>
<evidence type="ECO:0000256" key="1">
    <source>
        <dbReference type="ARBA" id="ARBA00010211"/>
    </source>
</evidence>
<dbReference type="InterPro" id="IPR011234">
    <property type="entry name" value="Fumarylacetoacetase-like_C"/>
</dbReference>
<dbReference type="InterPro" id="IPR051121">
    <property type="entry name" value="FAH"/>
</dbReference>
<dbReference type="InterPro" id="IPR036663">
    <property type="entry name" value="Fumarylacetoacetase_C_sf"/>
</dbReference>
<dbReference type="Proteomes" id="UP000540989">
    <property type="component" value="Unassembled WGS sequence"/>
</dbReference>
<dbReference type="EMBL" id="JACHIP010000001">
    <property type="protein sequence ID" value="MBB5056271.1"/>
    <property type="molecule type" value="Genomic_DNA"/>
</dbReference>
<dbReference type="SUPFAM" id="SSF56529">
    <property type="entry name" value="FAH"/>
    <property type="match status" value="1"/>
</dbReference>
<sequence length="284" mass="30438">MKLLRYGNKGFERPGMLDEAGKLRDLSGVVPDIAGAVLSPDSLKSLLELDASTLPMVDGPYRIGPCVGGVGKFICIGLNYSDHAAESGMAVPKEPVVFMKATSSIIGPDDDVMIPRDSLKTDWEVELGVVIGKEAKYVDEADALSYVAGYCVVNDLSERAFQLEGTGQWVKGKSADTFGPIGPWLVTTDEVSDPQSLRLWLEVDGHRFQDGTTATMVFGVAHLVSYLSRYMSLQPGDIISTGTPPGVGLGQKPPVYLKAGSKMKLGIDGLGEQAQNVIAYWPQI</sequence>
<name>A0A7W7ZAE0_9BACT</name>
<proteinExistence type="inferred from homology"/>
<evidence type="ECO:0000313" key="4">
    <source>
        <dbReference type="EMBL" id="MBB5056271.1"/>
    </source>
</evidence>
<dbReference type="Gene3D" id="3.90.850.10">
    <property type="entry name" value="Fumarylacetoacetase-like, C-terminal domain"/>
    <property type="match status" value="1"/>
</dbReference>
<feature type="domain" description="Fumarylacetoacetase-like C-terminal" evidence="3">
    <location>
        <begin position="72"/>
        <end position="277"/>
    </location>
</feature>
<dbReference type="GO" id="GO:0019752">
    <property type="term" value="P:carboxylic acid metabolic process"/>
    <property type="evidence" value="ECO:0007669"/>
    <property type="project" value="UniProtKB-ARBA"/>
</dbReference>
<dbReference type="PANTHER" id="PTHR42796:SF4">
    <property type="entry name" value="FUMARYLACETOACETATE HYDROLASE DOMAIN-CONTAINING PROTEIN 2A"/>
    <property type="match status" value="1"/>
</dbReference>